<evidence type="ECO:0000256" key="3">
    <source>
        <dbReference type="ARBA" id="ARBA00022475"/>
    </source>
</evidence>
<dbReference type="InterPro" id="IPR018619">
    <property type="entry name" value="Hyccin"/>
</dbReference>
<evidence type="ECO:0000256" key="2">
    <source>
        <dbReference type="ARBA" id="ARBA00004514"/>
    </source>
</evidence>
<dbReference type="Proteomes" id="UP000274131">
    <property type="component" value="Unassembled WGS sequence"/>
</dbReference>
<dbReference type="PANTHER" id="PTHR31220">
    <property type="entry name" value="HYCCIN RELATED"/>
    <property type="match status" value="1"/>
</dbReference>
<reference evidence="9" key="1">
    <citation type="submission" date="2017-02" db="UniProtKB">
        <authorList>
            <consortium name="WormBaseParasite"/>
        </authorList>
    </citation>
    <scope>IDENTIFICATION</scope>
</reference>
<keyword evidence="8" id="KW-1185">Reference proteome</keyword>
<keyword evidence="3" id="KW-1003">Cell membrane</keyword>
<evidence type="ECO:0000313" key="7">
    <source>
        <dbReference type="EMBL" id="VDD90105.1"/>
    </source>
</evidence>
<name>A0A0N4V4V3_ENTVE</name>
<evidence type="ECO:0000256" key="4">
    <source>
        <dbReference type="ARBA" id="ARBA00022490"/>
    </source>
</evidence>
<dbReference type="Pfam" id="PF09790">
    <property type="entry name" value="Hyccin"/>
    <property type="match status" value="1"/>
</dbReference>
<dbReference type="WBParaSite" id="EVEC_0000520301-mRNA-1">
    <property type="protein sequence ID" value="EVEC_0000520301-mRNA-1"/>
    <property type="gene ID" value="EVEC_0000520301"/>
</dbReference>
<evidence type="ECO:0000313" key="8">
    <source>
        <dbReference type="Proteomes" id="UP000274131"/>
    </source>
</evidence>
<dbReference type="AlphaFoldDB" id="A0A0N4V4V3"/>
<proteinExistence type="inferred from homology"/>
<evidence type="ECO:0000256" key="1">
    <source>
        <dbReference type="ARBA" id="ARBA00004236"/>
    </source>
</evidence>
<organism evidence="9">
    <name type="scientific">Enterobius vermicularis</name>
    <name type="common">Human pinworm</name>
    <dbReference type="NCBI Taxonomy" id="51028"/>
    <lineage>
        <taxon>Eukaryota</taxon>
        <taxon>Metazoa</taxon>
        <taxon>Ecdysozoa</taxon>
        <taxon>Nematoda</taxon>
        <taxon>Chromadorea</taxon>
        <taxon>Rhabditida</taxon>
        <taxon>Spirurina</taxon>
        <taxon>Oxyuridomorpha</taxon>
        <taxon>Oxyuroidea</taxon>
        <taxon>Oxyuridae</taxon>
        <taxon>Enterobius</taxon>
    </lineage>
</organism>
<dbReference type="GO" id="GO:0005886">
    <property type="term" value="C:plasma membrane"/>
    <property type="evidence" value="ECO:0007669"/>
    <property type="project" value="UniProtKB-SubCell"/>
</dbReference>
<dbReference type="OrthoDB" id="18937at2759"/>
<evidence type="ECO:0000256" key="6">
    <source>
        <dbReference type="ARBA" id="ARBA00034482"/>
    </source>
</evidence>
<reference evidence="7 8" key="2">
    <citation type="submission" date="2018-10" db="EMBL/GenBank/DDBJ databases">
        <authorList>
            <consortium name="Pathogen Informatics"/>
        </authorList>
    </citation>
    <scope>NUCLEOTIDE SEQUENCE [LARGE SCALE GENOMIC DNA]</scope>
</reference>
<keyword evidence="4" id="KW-0963">Cytoplasm</keyword>
<dbReference type="PANTHER" id="PTHR31220:SF1">
    <property type="entry name" value="GH21176P"/>
    <property type="match status" value="1"/>
</dbReference>
<gene>
    <name evidence="7" type="ORF">EVEC_LOCUS4856</name>
</gene>
<comment type="subcellular location">
    <subcellularLocation>
        <location evidence="1">Cell membrane</location>
    </subcellularLocation>
    <subcellularLocation>
        <location evidence="2">Cytoplasm</location>
        <location evidence="2">Cytosol</location>
    </subcellularLocation>
</comment>
<dbReference type="GO" id="GO:0005829">
    <property type="term" value="C:cytosol"/>
    <property type="evidence" value="ECO:0007669"/>
    <property type="project" value="UniProtKB-SubCell"/>
</dbReference>
<dbReference type="GO" id="GO:0072659">
    <property type="term" value="P:protein localization to plasma membrane"/>
    <property type="evidence" value="ECO:0007669"/>
    <property type="project" value="TreeGrafter"/>
</dbReference>
<keyword evidence="5" id="KW-0472">Membrane</keyword>
<evidence type="ECO:0000313" key="9">
    <source>
        <dbReference type="WBParaSite" id="EVEC_0000520301-mRNA-1"/>
    </source>
</evidence>
<evidence type="ECO:0000256" key="5">
    <source>
        <dbReference type="ARBA" id="ARBA00023136"/>
    </source>
</evidence>
<dbReference type="STRING" id="51028.A0A0N4V4V3"/>
<dbReference type="EMBL" id="UXUI01007983">
    <property type="protein sequence ID" value="VDD90105.1"/>
    <property type="molecule type" value="Genomic_DNA"/>
</dbReference>
<comment type="similarity">
    <text evidence="6">Belongs to the Hyccin family.</text>
</comment>
<accession>A0A0N4V4V3</accession>
<sequence length="382" mass="43946">MNSEQLQDWLTVVNEQFKIGEKAVKDIDKEVQNSHYLVNFLYSSYSDVNKTQPVLAQVLASYYRGGILRYFALQFLPSLIHVYLTVLAKRQKKSISMLETFLMAVYNEEILDKNVDGIEKRVEQVRIPSLRYPSVYHDPKRLNVGPEVLQLRNTSPAFVQKTIRIGPYDTVEKMTAENRYTVLTRLLKSVNGCLRNLPEDVACRYLCSSIDVICHSGFSFGESEFVSRIMNDTFVELKQDYSRKPRIRLSPEFLLEALNGVYFSLFNGCFEIKVMALRVIDAIHQRAVYELFADVTLVTNSVRSSLLEKSFFQNEEIAAIKRSSFAAVGGRKRSDLVTNASLRLKRMPEDIVVTADDEEVHMSHKRDSFSESQNKIYVIWIV</sequence>
<protein>
    <submittedName>
        <fullName evidence="9">PH domain-containing protein</fullName>
    </submittedName>
</protein>
<dbReference type="GO" id="GO:0046854">
    <property type="term" value="P:phosphatidylinositol phosphate biosynthetic process"/>
    <property type="evidence" value="ECO:0007669"/>
    <property type="project" value="TreeGrafter"/>
</dbReference>